<name>A0AA36EZE6_OCTVU</name>
<gene>
    <name evidence="1" type="ORF">OCTVUL_1B009057</name>
</gene>
<keyword evidence="2" id="KW-1185">Reference proteome</keyword>
<dbReference type="AlphaFoldDB" id="A0AA36EZE6"/>
<evidence type="ECO:0000313" key="2">
    <source>
        <dbReference type="Proteomes" id="UP001162480"/>
    </source>
</evidence>
<dbReference type="Proteomes" id="UP001162480">
    <property type="component" value="Chromosome 2"/>
</dbReference>
<proteinExistence type="predicted"/>
<evidence type="ECO:0000313" key="1">
    <source>
        <dbReference type="EMBL" id="CAI9718747.1"/>
    </source>
</evidence>
<sequence length="79" mass="8739">MEQNTENKILDKETLTIDKIPYKSSTLSLDGLKCKWCEHNKAHPGGLFDIVFSTGIHFSRIVVVAVVASDIVVTRCCSS</sequence>
<dbReference type="EMBL" id="OX597815">
    <property type="protein sequence ID" value="CAI9718747.1"/>
    <property type="molecule type" value="Genomic_DNA"/>
</dbReference>
<protein>
    <submittedName>
        <fullName evidence="1">Uncharacterized protein</fullName>
    </submittedName>
</protein>
<accession>A0AA36EZE6</accession>
<organism evidence="1 2">
    <name type="scientific">Octopus vulgaris</name>
    <name type="common">Common octopus</name>
    <dbReference type="NCBI Taxonomy" id="6645"/>
    <lineage>
        <taxon>Eukaryota</taxon>
        <taxon>Metazoa</taxon>
        <taxon>Spiralia</taxon>
        <taxon>Lophotrochozoa</taxon>
        <taxon>Mollusca</taxon>
        <taxon>Cephalopoda</taxon>
        <taxon>Coleoidea</taxon>
        <taxon>Octopodiformes</taxon>
        <taxon>Octopoda</taxon>
        <taxon>Incirrata</taxon>
        <taxon>Octopodidae</taxon>
        <taxon>Octopus</taxon>
    </lineage>
</organism>
<reference evidence="1" key="1">
    <citation type="submission" date="2023-08" db="EMBL/GenBank/DDBJ databases">
        <authorList>
            <person name="Alioto T."/>
            <person name="Alioto T."/>
            <person name="Gomez Garrido J."/>
        </authorList>
    </citation>
    <scope>NUCLEOTIDE SEQUENCE</scope>
</reference>